<dbReference type="Gene3D" id="1.10.510.10">
    <property type="entry name" value="Transferase(Phosphotransferase) domain 1"/>
    <property type="match status" value="1"/>
</dbReference>
<comment type="subcellular location">
    <subcellularLocation>
        <location evidence="8">Endomembrane system</location>
        <topology evidence="8">Single-pass membrane protein</topology>
    </subcellularLocation>
    <subcellularLocation>
        <location evidence="1">Membrane</location>
        <topology evidence="1">Single-pass type I membrane protein</topology>
    </subcellularLocation>
</comment>
<dbReference type="PANTHER" id="PTHR46084">
    <property type="entry name" value="PROTEIN MALE DISCOVERER 2"/>
    <property type="match status" value="1"/>
</dbReference>
<keyword evidence="2" id="KW-0433">Leucine-rich repeat</keyword>
<organism evidence="10 11">
    <name type="scientific">Actinidia rufa</name>
    <dbReference type="NCBI Taxonomy" id="165716"/>
    <lineage>
        <taxon>Eukaryota</taxon>
        <taxon>Viridiplantae</taxon>
        <taxon>Streptophyta</taxon>
        <taxon>Embryophyta</taxon>
        <taxon>Tracheophyta</taxon>
        <taxon>Spermatophyta</taxon>
        <taxon>Magnoliopsida</taxon>
        <taxon>eudicotyledons</taxon>
        <taxon>Gunneridae</taxon>
        <taxon>Pentapetalae</taxon>
        <taxon>asterids</taxon>
        <taxon>Ericales</taxon>
        <taxon>Actinidiaceae</taxon>
        <taxon>Actinidia</taxon>
    </lineage>
</organism>
<protein>
    <submittedName>
        <fullName evidence="10">Leucine-rich repeat protein kinase family protein</fullName>
    </submittedName>
</protein>
<dbReference type="InterPro" id="IPR013210">
    <property type="entry name" value="LRR_N_plant-typ"/>
</dbReference>
<dbReference type="GO" id="GO:0012505">
    <property type="term" value="C:endomembrane system"/>
    <property type="evidence" value="ECO:0007669"/>
    <property type="project" value="UniProtKB-SubCell"/>
</dbReference>
<keyword evidence="6" id="KW-1133">Transmembrane helix</keyword>
<dbReference type="InterPro" id="IPR011009">
    <property type="entry name" value="Kinase-like_dom_sf"/>
</dbReference>
<evidence type="ECO:0000256" key="5">
    <source>
        <dbReference type="ARBA" id="ARBA00022737"/>
    </source>
</evidence>
<comment type="caution">
    <text evidence="10">The sequence shown here is derived from an EMBL/GenBank/DDBJ whole genome shotgun (WGS) entry which is preliminary data.</text>
</comment>
<keyword evidence="7" id="KW-0472">Membrane</keyword>
<dbReference type="Proteomes" id="UP000585474">
    <property type="component" value="Unassembled WGS sequence"/>
</dbReference>
<dbReference type="EMBL" id="BJWL01000466">
    <property type="protein sequence ID" value="GFS46262.1"/>
    <property type="molecule type" value="Genomic_DNA"/>
</dbReference>
<evidence type="ECO:0000313" key="10">
    <source>
        <dbReference type="EMBL" id="GFS46262.1"/>
    </source>
</evidence>
<keyword evidence="3" id="KW-0812">Transmembrane</keyword>
<evidence type="ECO:0000256" key="2">
    <source>
        <dbReference type="ARBA" id="ARBA00022614"/>
    </source>
</evidence>
<dbReference type="AlphaFoldDB" id="A0A7J0E131"/>
<accession>A0A7J0E131</accession>
<gene>
    <name evidence="10" type="ORF">Acr_00g0101110</name>
</gene>
<evidence type="ECO:0000313" key="11">
    <source>
        <dbReference type="Proteomes" id="UP000585474"/>
    </source>
</evidence>
<evidence type="ECO:0000256" key="6">
    <source>
        <dbReference type="ARBA" id="ARBA00022989"/>
    </source>
</evidence>
<keyword evidence="11" id="KW-1185">Reference proteome</keyword>
<keyword evidence="10" id="KW-0418">Kinase</keyword>
<evidence type="ECO:0000256" key="1">
    <source>
        <dbReference type="ARBA" id="ARBA00004479"/>
    </source>
</evidence>
<proteinExistence type="predicted"/>
<evidence type="ECO:0000256" key="7">
    <source>
        <dbReference type="ARBA" id="ARBA00023136"/>
    </source>
</evidence>
<feature type="domain" description="Leucine-rich repeat-containing N-terminal plant-type" evidence="9">
    <location>
        <begin position="44"/>
        <end position="80"/>
    </location>
</feature>
<keyword evidence="5" id="KW-0677">Repeat</keyword>
<evidence type="ECO:0000256" key="8">
    <source>
        <dbReference type="ARBA" id="ARBA00037847"/>
    </source>
</evidence>
<evidence type="ECO:0000259" key="9">
    <source>
        <dbReference type="Pfam" id="PF08263"/>
    </source>
</evidence>
<sequence length="327" mass="35821">MSLPPPLPCMVFRAMGVWENTCGTQISCFAIFTLVLGSQGCWSLNSEGWVLLEFSASVDDDPYGTFANWEANDNDPCMWDLNGLSLEGELASGVGKISLSIARPVVSTIGPWKSGLSGQLQKAFVTAGAMDDSCIGSFSSDRKPQTARLFSLLNVAGVPKLNRAELETNCEYFSNIVGTLDCCTVYKGTLSSGVKTAVASTVISSARLVKALGTHLPEEGKELEHLDWSTRIRIIMGTAYCLQYMHELNPPVAHSNLISNAIFFTNDYRLQRSVFGQSLLPGPDCRGKMNWNIQNCLPFLMLKPVLEYCCSKSFLGNSRTPKNKDLW</sequence>
<keyword evidence="10" id="KW-0808">Transferase</keyword>
<keyword evidence="4" id="KW-0732">Signal</keyword>
<dbReference type="PANTHER" id="PTHR46084:SF1">
    <property type="entry name" value="PROTEIN MALE DISCOVERER 2"/>
    <property type="match status" value="1"/>
</dbReference>
<reference evidence="11" key="1">
    <citation type="submission" date="2019-07" db="EMBL/GenBank/DDBJ databases">
        <title>De Novo Assembly of kiwifruit Actinidia rufa.</title>
        <authorList>
            <person name="Sugita-Konishi S."/>
            <person name="Sato K."/>
            <person name="Mori E."/>
            <person name="Abe Y."/>
            <person name="Kisaki G."/>
            <person name="Hamano K."/>
            <person name="Suezawa K."/>
            <person name="Otani M."/>
            <person name="Fukuda T."/>
            <person name="Manabe T."/>
            <person name="Gomi K."/>
            <person name="Tabuchi M."/>
            <person name="Akimitsu K."/>
            <person name="Kataoka I."/>
        </authorList>
    </citation>
    <scope>NUCLEOTIDE SEQUENCE [LARGE SCALE GENOMIC DNA]</scope>
    <source>
        <strain evidence="11">cv. Fuchu</strain>
    </source>
</reference>
<evidence type="ECO:0000256" key="3">
    <source>
        <dbReference type="ARBA" id="ARBA00022692"/>
    </source>
</evidence>
<dbReference type="GO" id="GO:0016301">
    <property type="term" value="F:kinase activity"/>
    <property type="evidence" value="ECO:0007669"/>
    <property type="project" value="UniProtKB-KW"/>
</dbReference>
<name>A0A7J0E131_9ERIC</name>
<evidence type="ECO:0000256" key="4">
    <source>
        <dbReference type="ARBA" id="ARBA00022729"/>
    </source>
</evidence>
<dbReference type="OrthoDB" id="2015071at2759"/>
<dbReference type="Pfam" id="PF08263">
    <property type="entry name" value="LRRNT_2"/>
    <property type="match status" value="1"/>
</dbReference>
<dbReference type="SUPFAM" id="SSF56112">
    <property type="entry name" value="Protein kinase-like (PK-like)"/>
    <property type="match status" value="1"/>
</dbReference>